<feature type="compositionally biased region" description="Basic and acidic residues" evidence="2">
    <location>
        <begin position="855"/>
        <end position="878"/>
    </location>
</feature>
<dbReference type="SMART" id="SM00320">
    <property type="entry name" value="WD40"/>
    <property type="match status" value="8"/>
</dbReference>
<dbReference type="InterPro" id="IPR001680">
    <property type="entry name" value="WD40_rpt"/>
</dbReference>
<organism evidence="3 4">
    <name type="scientific">Lophiotrema nucula</name>
    <dbReference type="NCBI Taxonomy" id="690887"/>
    <lineage>
        <taxon>Eukaryota</taxon>
        <taxon>Fungi</taxon>
        <taxon>Dikarya</taxon>
        <taxon>Ascomycota</taxon>
        <taxon>Pezizomycotina</taxon>
        <taxon>Dothideomycetes</taxon>
        <taxon>Pleosporomycetidae</taxon>
        <taxon>Pleosporales</taxon>
        <taxon>Lophiotremataceae</taxon>
        <taxon>Lophiotrema</taxon>
    </lineage>
</organism>
<dbReference type="Proteomes" id="UP000799770">
    <property type="component" value="Unassembled WGS sequence"/>
</dbReference>
<dbReference type="Pfam" id="PF00400">
    <property type="entry name" value="WD40"/>
    <property type="match status" value="1"/>
</dbReference>
<feature type="region of interest" description="Disordered" evidence="2">
    <location>
        <begin position="846"/>
        <end position="878"/>
    </location>
</feature>
<dbReference type="InterPro" id="IPR036322">
    <property type="entry name" value="WD40_repeat_dom_sf"/>
</dbReference>
<dbReference type="PROSITE" id="PS50082">
    <property type="entry name" value="WD_REPEATS_2"/>
    <property type="match status" value="1"/>
</dbReference>
<feature type="repeat" description="WD" evidence="1">
    <location>
        <begin position="271"/>
        <end position="312"/>
    </location>
</feature>
<dbReference type="GO" id="GO:0030686">
    <property type="term" value="C:90S preribosome"/>
    <property type="evidence" value="ECO:0007669"/>
    <property type="project" value="InterPro"/>
</dbReference>
<evidence type="ECO:0000256" key="2">
    <source>
        <dbReference type="SAM" id="MobiDB-lite"/>
    </source>
</evidence>
<protein>
    <submittedName>
        <fullName evidence="3">WD40-repeat-containing domain protein</fullName>
    </submittedName>
</protein>
<dbReference type="Gene3D" id="2.130.10.10">
    <property type="entry name" value="YVTN repeat-like/Quinoprotein amine dehydrogenase"/>
    <property type="match status" value="3"/>
</dbReference>
<dbReference type="AlphaFoldDB" id="A0A6A5YS82"/>
<reference evidence="3" key="1">
    <citation type="journal article" date="2020" name="Stud. Mycol.">
        <title>101 Dothideomycetes genomes: a test case for predicting lifestyles and emergence of pathogens.</title>
        <authorList>
            <person name="Haridas S."/>
            <person name="Albert R."/>
            <person name="Binder M."/>
            <person name="Bloem J."/>
            <person name="Labutti K."/>
            <person name="Salamov A."/>
            <person name="Andreopoulos B."/>
            <person name="Baker S."/>
            <person name="Barry K."/>
            <person name="Bills G."/>
            <person name="Bluhm B."/>
            <person name="Cannon C."/>
            <person name="Castanera R."/>
            <person name="Culley D."/>
            <person name="Daum C."/>
            <person name="Ezra D."/>
            <person name="Gonzalez J."/>
            <person name="Henrissat B."/>
            <person name="Kuo A."/>
            <person name="Liang C."/>
            <person name="Lipzen A."/>
            <person name="Lutzoni F."/>
            <person name="Magnuson J."/>
            <person name="Mondo S."/>
            <person name="Nolan M."/>
            <person name="Ohm R."/>
            <person name="Pangilinan J."/>
            <person name="Park H.-J."/>
            <person name="Ramirez L."/>
            <person name="Alfaro M."/>
            <person name="Sun H."/>
            <person name="Tritt A."/>
            <person name="Yoshinaga Y."/>
            <person name="Zwiers L.-H."/>
            <person name="Turgeon B."/>
            <person name="Goodwin S."/>
            <person name="Spatafora J."/>
            <person name="Crous P."/>
            <person name="Grigoriev I."/>
        </authorList>
    </citation>
    <scope>NUCLEOTIDE SEQUENCE</scope>
    <source>
        <strain evidence="3">CBS 627.86</strain>
    </source>
</reference>
<keyword evidence="4" id="KW-1185">Reference proteome</keyword>
<proteinExistence type="predicted"/>
<sequence length="929" mass="103193">MDIHRSRFVPYQSSAINALAFSHEPENDKEDSADLRLAIGRANGNIEVWNPAGGAWTQERIFYGGKDRSVEGLAWIQDQPERDGNGTVVAAGSLRLFSIGYSSSVTEWDLATGLPLQHSSGNNSEVWCFAAQPQVKAANKQASIPEEDLQQNLVAGCADGSLLLLSTADDELRFDRFISRSSTKKARVLSVTYKDRNTVVAGFADSTIRVFDTRNSTVVRNISLGSGPPGGPKDILVWKVRCLPDGDFVTGDSTGDIRIYDGKSYGQVQRISGHEADVLDLAVSRDGNMIFSGGLDRRTCFYTRNSKKARRDRGEVWRKVSHKRYHEHDIKAMATYEGSNINVLVSGGIDTQPIVIPIREFGKQLSRSLPALPNSTPFISAPEARLIVSWWNCEIRLWRVKKQQDVAEKPKVIGRLALKGDENITSVSITRDGELLAAATTSEVRLFQLSPPRPHSGSTLRIRKLDTPTQKGAKLIAFSADGRWLSVVTPTNDVQVARITRPEDSTDRPRVVPHFLHLRRLRRSDTQIAGGPFDAYNRSIAHVAFSEDGNTLAVADLAGYIDTWVVEGHEDSTSPEVDIDDSSSSASSAEDDDLTDEDDDEQQSKGRATIFGQRWIRNPSSHLLPRLDSPPVLLAFQPRPDGEAPVEPNGNPAVHPTRHNPHPHSRDIPDREQILLAVSAEHQLYLFQVLAGRLSDWCRRNPPRTYPTQFTVLDDAVKGCVWDVARRKERLWLYGEKWLFMFDLRRDFSFTDSLGPFGPISGVENNAITKKRKRDERKGGSKKSNTGAGDAVPDSEAPFTKIRKITGGKGDEPKKSSWVNLSTLQVGTEYDEDGEDTRQALATLRRSTVSNDKASTMDDLGHGDADLQDASKEDLDQSKRREGWWHSLKYRPILGIVPIGERSQPLEVVLAERPIWDLDLPPKFVGAHE</sequence>
<evidence type="ECO:0000313" key="4">
    <source>
        <dbReference type="Proteomes" id="UP000799770"/>
    </source>
</evidence>
<feature type="compositionally biased region" description="Acidic residues" evidence="2">
    <location>
        <begin position="589"/>
        <end position="601"/>
    </location>
</feature>
<dbReference type="GO" id="GO:0034455">
    <property type="term" value="C:t-UTP complex"/>
    <property type="evidence" value="ECO:0007669"/>
    <property type="project" value="TreeGrafter"/>
</dbReference>
<dbReference type="InterPro" id="IPR046351">
    <property type="entry name" value="UTP4"/>
</dbReference>
<dbReference type="OrthoDB" id="8883818at2759"/>
<feature type="region of interest" description="Disordered" evidence="2">
    <location>
        <begin position="761"/>
        <end position="816"/>
    </location>
</feature>
<evidence type="ECO:0000256" key="1">
    <source>
        <dbReference type="PROSITE-ProRule" id="PRU00221"/>
    </source>
</evidence>
<gene>
    <name evidence="3" type="ORF">BDV96DRAFT_503197</name>
</gene>
<dbReference type="InterPro" id="IPR015943">
    <property type="entry name" value="WD40/YVTN_repeat-like_dom_sf"/>
</dbReference>
<dbReference type="PANTHER" id="PTHR44163">
    <property type="entry name" value="U3 SMALL NUCLEOLAR RNA-ASSOCIATED PROTEIN 4 HOMOLOG"/>
    <property type="match status" value="1"/>
</dbReference>
<keyword evidence="1" id="KW-0853">WD repeat</keyword>
<dbReference type="GO" id="GO:0003723">
    <property type="term" value="F:RNA binding"/>
    <property type="evidence" value="ECO:0007669"/>
    <property type="project" value="TreeGrafter"/>
</dbReference>
<dbReference type="PANTHER" id="PTHR44163:SF1">
    <property type="entry name" value="U3 SMALL NUCLEOLAR RNA-ASSOCIATED PROTEIN 4 HOMOLOG"/>
    <property type="match status" value="1"/>
</dbReference>
<dbReference type="GO" id="GO:0032040">
    <property type="term" value="C:small-subunit processome"/>
    <property type="evidence" value="ECO:0007669"/>
    <property type="project" value="TreeGrafter"/>
</dbReference>
<name>A0A6A5YS82_9PLEO</name>
<feature type="region of interest" description="Disordered" evidence="2">
    <location>
        <begin position="571"/>
        <end position="611"/>
    </location>
</feature>
<dbReference type="SUPFAM" id="SSF50978">
    <property type="entry name" value="WD40 repeat-like"/>
    <property type="match status" value="2"/>
</dbReference>
<evidence type="ECO:0000313" key="3">
    <source>
        <dbReference type="EMBL" id="KAF2109307.1"/>
    </source>
</evidence>
<dbReference type="EMBL" id="ML977343">
    <property type="protein sequence ID" value="KAF2109307.1"/>
    <property type="molecule type" value="Genomic_DNA"/>
</dbReference>
<dbReference type="GO" id="GO:0000462">
    <property type="term" value="P:maturation of SSU-rRNA from tricistronic rRNA transcript (SSU-rRNA, 5.8S rRNA, LSU-rRNA)"/>
    <property type="evidence" value="ECO:0007669"/>
    <property type="project" value="InterPro"/>
</dbReference>
<accession>A0A6A5YS82</accession>